<protein>
    <recommendedName>
        <fullName evidence="3">MHYT domain-containing protein</fullName>
    </recommendedName>
</protein>
<reference evidence="4" key="1">
    <citation type="submission" date="2013-11" db="EMBL/GenBank/DDBJ databases">
        <title>Genome sequence of the fusiform rust pathogen reveals effectors for host alternation and coevolution with pine.</title>
        <authorList>
            <consortium name="DOE Joint Genome Institute"/>
            <person name="Smith K."/>
            <person name="Pendleton A."/>
            <person name="Kubisiak T."/>
            <person name="Anderson C."/>
            <person name="Salamov A."/>
            <person name="Aerts A."/>
            <person name="Riley R."/>
            <person name="Clum A."/>
            <person name="Lindquist E."/>
            <person name="Ence D."/>
            <person name="Campbell M."/>
            <person name="Kronenberg Z."/>
            <person name="Feau N."/>
            <person name="Dhillon B."/>
            <person name="Hamelin R."/>
            <person name="Burleigh J."/>
            <person name="Smith J."/>
            <person name="Yandell M."/>
            <person name="Nelson C."/>
            <person name="Grigoriev I."/>
            <person name="Davis J."/>
        </authorList>
    </citation>
    <scope>NUCLEOTIDE SEQUENCE</scope>
    <source>
        <strain evidence="4">G11</strain>
    </source>
</reference>
<feature type="domain" description="MHYT" evidence="3">
    <location>
        <begin position="95"/>
        <end position="144"/>
    </location>
</feature>
<feature type="transmembrane region" description="Helical" evidence="2">
    <location>
        <begin position="294"/>
        <end position="318"/>
    </location>
</feature>
<dbReference type="PANTHER" id="PTHR35152">
    <property type="entry name" value="DOMAIN SIGNALLING PROTEIN, PUTATIVE (AFU_ORTHOLOGUE AFUA_5G11310)-RELATED"/>
    <property type="match status" value="1"/>
</dbReference>
<feature type="transmembrane region" description="Helical" evidence="2">
    <location>
        <begin position="76"/>
        <end position="100"/>
    </location>
</feature>
<evidence type="ECO:0000313" key="4">
    <source>
        <dbReference type="EMBL" id="KAG0151699.1"/>
    </source>
</evidence>
<feature type="transmembrane region" description="Helical" evidence="2">
    <location>
        <begin position="259"/>
        <end position="282"/>
    </location>
</feature>
<dbReference type="InterPro" id="IPR005330">
    <property type="entry name" value="MHYT_dom"/>
</dbReference>
<organism evidence="4 5">
    <name type="scientific">Cronartium quercuum f. sp. fusiforme G11</name>
    <dbReference type="NCBI Taxonomy" id="708437"/>
    <lineage>
        <taxon>Eukaryota</taxon>
        <taxon>Fungi</taxon>
        <taxon>Dikarya</taxon>
        <taxon>Basidiomycota</taxon>
        <taxon>Pucciniomycotina</taxon>
        <taxon>Pucciniomycetes</taxon>
        <taxon>Pucciniales</taxon>
        <taxon>Coleosporiaceae</taxon>
        <taxon>Cronartium</taxon>
    </lineage>
</organism>
<feature type="compositionally biased region" description="Polar residues" evidence="1">
    <location>
        <begin position="478"/>
        <end position="490"/>
    </location>
</feature>
<dbReference type="OrthoDB" id="264015at2759"/>
<evidence type="ECO:0000313" key="5">
    <source>
        <dbReference type="Proteomes" id="UP000886653"/>
    </source>
</evidence>
<dbReference type="Proteomes" id="UP000886653">
    <property type="component" value="Unassembled WGS sequence"/>
</dbReference>
<name>A0A9P6NWY1_9BASI</name>
<evidence type="ECO:0000259" key="3">
    <source>
        <dbReference type="Pfam" id="PF03707"/>
    </source>
</evidence>
<keyword evidence="5" id="KW-1185">Reference proteome</keyword>
<feature type="region of interest" description="Disordered" evidence="1">
    <location>
        <begin position="470"/>
        <end position="490"/>
    </location>
</feature>
<accession>A0A9P6NWY1</accession>
<dbReference type="EMBL" id="MU167211">
    <property type="protein sequence ID" value="KAG0151699.1"/>
    <property type="molecule type" value="Genomic_DNA"/>
</dbReference>
<sequence length="932" mass="103228">MTLYHPTGSFCRALILICAQHSNSIQAATTPDSEVEWVEFTAQYRWPLILASLVISWVGCWSTIELLLRRTGNTGFLNLALLVSAAFCFGSVSAFSMHFIGNHALRLVDPQNHMTKDLKYNVLFTLMSLVTSISSMVIAFSVIGLKLPTFQWFTHRDHTKDSNSKKILSIDSQISEKSNNPVDYLPPRLLKDGRFENTAETPTLTGHGLNPKATHRDFTGFCIRSFISGIICGSGVCGMHFISQAGIVNERLTKYNMPLIFLSVLLSYCVSWFAFWILFVKLAPQLRQTWYNRLGVAGILTLAVGSMHYVAMLATSYYREEGKPETNTDSSQSNAVQAVIEAIVNIFAPLCCLIIVISSIHYTRVRRKAQALRQRILIAACVFDEHGNVLTTADGQLPVRELKLDDELPFTSSKMSIGEWILGRKYTNCHQDLISTQHPAFLQCMRRSWDMKCEKRSWLGSLKSVERNPPCVKPRSLDPQTPRSPFSSGSPFVTPKITSIGFGAEQTVVVNLVNNSEVLQTATMRFVDAFFQTWNETVAKFLAPSNLSLAPQAVLYDQILEIGHETIVSSRTQDAVRGNGQMMFMVYQTRNRSASAKYEEQGYRFNDTYHVSKVFASDMAISPSVASDTLRDLRRFHQAGTSTGLAESVVYCGLCVAQALPYDGLQILVDPARRHSIPMLPILQLPHSSPKDRDLSLLPTAELELLRVLMKRVGSLKHEDIVASNAAEAQSGCPSRITALVTSAASALCNALLPKRVASGLLKNLRLYPHLILLNPANPASGPSMPSYLMCFRGVVSPEIEIPKSDSWSPFESYCIQSEGVSQAHGDLQRPGNSPIRSLSSNVVSPVSTLRTPHSALQRANTVQGSPAAYSADNGDINLASIIQDINAEFILREAIESSSTRLRHSPREEELLPWTHHMALEILMKSPIVSP</sequence>
<feature type="domain" description="MHYT" evidence="3">
    <location>
        <begin position="233"/>
        <end position="281"/>
    </location>
</feature>
<feature type="transmembrane region" description="Helical" evidence="2">
    <location>
        <begin position="338"/>
        <end position="363"/>
    </location>
</feature>
<dbReference type="Pfam" id="PF03707">
    <property type="entry name" value="MHYT"/>
    <property type="match status" value="2"/>
</dbReference>
<dbReference type="PANTHER" id="PTHR35152:SF1">
    <property type="entry name" value="DOMAIN SIGNALLING PROTEIN, PUTATIVE (AFU_ORTHOLOGUE AFUA_5G11310)-RELATED"/>
    <property type="match status" value="1"/>
</dbReference>
<dbReference type="AlphaFoldDB" id="A0A9P6NWY1"/>
<gene>
    <name evidence="4" type="ORF">CROQUDRAFT_667720</name>
</gene>
<proteinExistence type="predicted"/>
<feature type="transmembrane region" description="Helical" evidence="2">
    <location>
        <begin position="120"/>
        <end position="145"/>
    </location>
</feature>
<evidence type="ECO:0000256" key="2">
    <source>
        <dbReference type="SAM" id="Phobius"/>
    </source>
</evidence>
<comment type="caution">
    <text evidence="4">The sequence shown here is derived from an EMBL/GenBank/DDBJ whole genome shotgun (WGS) entry which is preliminary data.</text>
</comment>
<feature type="transmembrane region" description="Helical" evidence="2">
    <location>
        <begin position="43"/>
        <end position="64"/>
    </location>
</feature>
<keyword evidence="2" id="KW-0472">Membrane</keyword>
<keyword evidence="2" id="KW-0812">Transmembrane</keyword>
<feature type="transmembrane region" description="Helical" evidence="2">
    <location>
        <begin position="226"/>
        <end position="247"/>
    </location>
</feature>
<evidence type="ECO:0000256" key="1">
    <source>
        <dbReference type="SAM" id="MobiDB-lite"/>
    </source>
</evidence>
<keyword evidence="2" id="KW-1133">Transmembrane helix</keyword>